<dbReference type="EMBL" id="PFBD01000008">
    <property type="protein sequence ID" value="PIR87321.1"/>
    <property type="molecule type" value="Genomic_DNA"/>
</dbReference>
<dbReference type="InterPro" id="IPR050238">
    <property type="entry name" value="DNA_Rep/Repair_Clamp_Loader"/>
</dbReference>
<dbReference type="PANTHER" id="PTHR11669">
    <property type="entry name" value="REPLICATION FACTOR C / DNA POLYMERASE III GAMMA-TAU SUBUNIT"/>
    <property type="match status" value="1"/>
</dbReference>
<evidence type="ECO:0000313" key="2">
    <source>
        <dbReference type="Proteomes" id="UP000229526"/>
    </source>
</evidence>
<evidence type="ECO:0000313" key="1">
    <source>
        <dbReference type="EMBL" id="PIR87321.1"/>
    </source>
</evidence>
<dbReference type="Proteomes" id="UP000229526">
    <property type="component" value="Unassembled WGS sequence"/>
</dbReference>
<dbReference type="GO" id="GO:0006261">
    <property type="term" value="P:DNA-templated DNA replication"/>
    <property type="evidence" value="ECO:0007669"/>
    <property type="project" value="TreeGrafter"/>
</dbReference>
<dbReference type="SUPFAM" id="SSF52540">
    <property type="entry name" value="P-loop containing nucleoside triphosphate hydrolases"/>
    <property type="match status" value="1"/>
</dbReference>
<accession>A0A2H0ULQ0</accession>
<proteinExistence type="predicted"/>
<name>A0A2H0ULQ0_9BACT</name>
<dbReference type="Pfam" id="PF13177">
    <property type="entry name" value="DNA_pol3_delta2"/>
    <property type="match status" value="1"/>
</dbReference>
<reference evidence="2" key="1">
    <citation type="submission" date="2017-09" db="EMBL/GenBank/DDBJ databases">
        <title>Depth-based differentiation of microbial function through sediment-hosted aquifers and enrichment of novel symbionts in the deep terrestrial subsurface.</title>
        <authorList>
            <person name="Probst A.J."/>
            <person name="Ladd B."/>
            <person name="Jarett J.K."/>
            <person name="Geller-Mcgrath D.E."/>
            <person name="Sieber C.M.K."/>
            <person name="Emerson J.B."/>
            <person name="Anantharaman K."/>
            <person name="Thomas B.C."/>
            <person name="Malmstrom R."/>
            <person name="Stieglmeier M."/>
            <person name="Klingl A."/>
            <person name="Woyke T."/>
            <person name="Ryan C.M."/>
            <person name="Banfield J.F."/>
        </authorList>
    </citation>
    <scope>NUCLEOTIDE SEQUENCE [LARGE SCALE GENOMIC DNA]</scope>
</reference>
<organism evidence="1 2">
    <name type="scientific">Candidatus Harrisonbacteria bacterium CG10_big_fil_rev_8_21_14_0_10_49_15</name>
    <dbReference type="NCBI Taxonomy" id="1974587"/>
    <lineage>
        <taxon>Bacteria</taxon>
        <taxon>Candidatus Harrisoniibacteriota</taxon>
    </lineage>
</organism>
<comment type="caution">
    <text evidence="1">The sequence shown here is derived from an EMBL/GenBank/DDBJ whole genome shotgun (WGS) entry which is preliminary data.</text>
</comment>
<dbReference type="Gene3D" id="3.40.50.300">
    <property type="entry name" value="P-loop containing nucleotide triphosphate hydrolases"/>
    <property type="match status" value="1"/>
</dbReference>
<dbReference type="InterPro" id="IPR027417">
    <property type="entry name" value="P-loop_NTPase"/>
</dbReference>
<gene>
    <name evidence="1" type="ORF">COU11_01055</name>
</gene>
<dbReference type="PANTHER" id="PTHR11669:SF8">
    <property type="entry name" value="DNA POLYMERASE III SUBUNIT DELTA"/>
    <property type="match status" value="1"/>
</dbReference>
<protein>
    <recommendedName>
        <fullName evidence="3">DNA polymerase III subunit delta</fullName>
    </recommendedName>
</protein>
<dbReference type="AlphaFoldDB" id="A0A2H0ULQ0"/>
<sequence length="244" mass="27386">MEAVRKNFEKLVKGDALAHAYIFYGPDLVAQFGFAKELAHFIERGEWSLTERPLSDARFIDGATDDVGINTARSVSDFLYQHPNISSRRVLVISDAGKLNHLAQNALLKVVEEPPAHGMVILIVRDLGVLLPTLVSRFAKIYFASQGTKKEEGKIKEEVAALVKEFLAAGPRGQSEIIKNLIKEDGPVNEFVEALIGELNKRPQENWRALKELHHRYELMNQFNVNKRLQLEAVLPYLGDGKNS</sequence>
<evidence type="ECO:0008006" key="3">
    <source>
        <dbReference type="Google" id="ProtNLM"/>
    </source>
</evidence>